<proteinExistence type="predicted"/>
<sequence>MALPVPGLHGAHRRSDLVARFGATRIANAVRGGELQKLWRGVLVDPSRLLDPRTRGAAALLSAGPRSVLTGVTAAAVHGCDAVESTTTHILLPYGCRTRSREGLVVHHGSGFAHDVEEVDGLRVLPLDRVIADLLCGLRPQDALAVVDQALARAREAHPVFRKQVAMRLEQRLDPRGTVRAAGLLDLASERADSPAESWIRLLVVENGLPVPEVNWPIADATGREIYRLDLAWPQLRIALEYDGIAAHAGREEHDALRRADLTRRGWIVVVVTKEDLRSFTRVVVALRAAFATRGHTW</sequence>
<dbReference type="Gene3D" id="3.40.960.10">
    <property type="entry name" value="VSR Endonuclease"/>
    <property type="match status" value="1"/>
</dbReference>
<reference evidence="2" key="1">
    <citation type="journal article" date="2019" name="Int. J. Syst. Evol. Microbiol.">
        <title>The Global Catalogue of Microorganisms (GCM) 10K type strain sequencing project: providing services to taxonomists for standard genome sequencing and annotation.</title>
        <authorList>
            <consortium name="The Broad Institute Genomics Platform"/>
            <consortium name="The Broad Institute Genome Sequencing Center for Infectious Disease"/>
            <person name="Wu L."/>
            <person name="Ma J."/>
        </authorList>
    </citation>
    <scope>NUCLEOTIDE SEQUENCE [LARGE SCALE GENOMIC DNA]</scope>
    <source>
        <strain evidence="2">JCM 18302</strain>
    </source>
</reference>
<accession>A0ABP9NEP9</accession>
<dbReference type="InterPro" id="IPR011335">
    <property type="entry name" value="Restrct_endonuc-II-like"/>
</dbReference>
<evidence type="ECO:0000313" key="2">
    <source>
        <dbReference type="Proteomes" id="UP001500804"/>
    </source>
</evidence>
<keyword evidence="2" id="KW-1185">Reference proteome</keyword>
<dbReference type="SUPFAM" id="SSF52980">
    <property type="entry name" value="Restriction endonuclease-like"/>
    <property type="match status" value="1"/>
</dbReference>
<dbReference type="Proteomes" id="UP001500804">
    <property type="component" value="Unassembled WGS sequence"/>
</dbReference>
<evidence type="ECO:0008006" key="3">
    <source>
        <dbReference type="Google" id="ProtNLM"/>
    </source>
</evidence>
<gene>
    <name evidence="1" type="ORF">GCM10023320_06670</name>
</gene>
<name>A0ABP9NEP9_9PSEU</name>
<protein>
    <recommendedName>
        <fullName evidence="3">DUF559 domain-containing protein</fullName>
    </recommendedName>
</protein>
<comment type="caution">
    <text evidence="1">The sequence shown here is derived from an EMBL/GenBank/DDBJ whole genome shotgun (WGS) entry which is preliminary data.</text>
</comment>
<evidence type="ECO:0000313" key="1">
    <source>
        <dbReference type="EMBL" id="GAA5112432.1"/>
    </source>
</evidence>
<organism evidence="1 2">
    <name type="scientific">Pseudonocardia adelaidensis</name>
    <dbReference type="NCBI Taxonomy" id="648754"/>
    <lineage>
        <taxon>Bacteria</taxon>
        <taxon>Bacillati</taxon>
        <taxon>Actinomycetota</taxon>
        <taxon>Actinomycetes</taxon>
        <taxon>Pseudonocardiales</taxon>
        <taxon>Pseudonocardiaceae</taxon>
        <taxon>Pseudonocardia</taxon>
    </lineage>
</organism>
<dbReference type="EMBL" id="BAABJO010000002">
    <property type="protein sequence ID" value="GAA5112432.1"/>
    <property type="molecule type" value="Genomic_DNA"/>
</dbReference>